<reference evidence="1 2" key="1">
    <citation type="submission" date="2017-12" db="EMBL/GenBank/DDBJ databases">
        <title>Kangiella profundi FT102 completed genome.</title>
        <authorList>
            <person name="Xu J."/>
            <person name="Wang J."/>
            <person name="Lu Y."/>
        </authorList>
    </citation>
    <scope>NUCLEOTIDE SEQUENCE [LARGE SCALE GENOMIC DNA]</scope>
    <source>
        <strain evidence="1 2">FT102</strain>
    </source>
</reference>
<dbReference type="CDD" id="cd00799">
    <property type="entry name" value="INT_Cre_C"/>
    <property type="match status" value="1"/>
</dbReference>
<organism evidence="1 2">
    <name type="scientific">Kangiella profundi</name>
    <dbReference type="NCBI Taxonomy" id="1561924"/>
    <lineage>
        <taxon>Bacteria</taxon>
        <taxon>Pseudomonadati</taxon>
        <taxon>Pseudomonadota</taxon>
        <taxon>Gammaproteobacteria</taxon>
        <taxon>Kangiellales</taxon>
        <taxon>Kangiellaceae</taxon>
        <taxon>Kangiella</taxon>
    </lineage>
</organism>
<dbReference type="InterPro" id="IPR010998">
    <property type="entry name" value="Integrase_recombinase_N"/>
</dbReference>
<dbReference type="AlphaFoldDB" id="A0A2K9AEN6"/>
<dbReference type="InterPro" id="IPR002104">
    <property type="entry name" value="Integrase_catalytic"/>
</dbReference>
<gene>
    <name evidence="1" type="ORF">CW740_06120</name>
</gene>
<dbReference type="PROSITE" id="PS51898">
    <property type="entry name" value="TYR_RECOMBINASE"/>
    <property type="match status" value="1"/>
</dbReference>
<dbReference type="PANTHER" id="PTHR34605:SF3">
    <property type="entry name" value="P CELL-TYPE AGGLUTINATION PROTEIN MAP4-LIKE-RELATED"/>
    <property type="match status" value="1"/>
</dbReference>
<dbReference type="PANTHER" id="PTHR34605">
    <property type="entry name" value="PHAGE_INTEGRASE DOMAIN-CONTAINING PROTEIN"/>
    <property type="match status" value="1"/>
</dbReference>
<evidence type="ECO:0000313" key="2">
    <source>
        <dbReference type="Proteomes" id="UP000232693"/>
    </source>
</evidence>
<dbReference type="KEGG" id="kpd:CW740_06120"/>
<dbReference type="Pfam" id="PF00589">
    <property type="entry name" value="Phage_integrase"/>
    <property type="match status" value="1"/>
</dbReference>
<name>A0A2K9AEN6_9GAMM</name>
<evidence type="ECO:0000313" key="1">
    <source>
        <dbReference type="EMBL" id="AUD78846.1"/>
    </source>
</evidence>
<dbReference type="SUPFAM" id="SSF56349">
    <property type="entry name" value="DNA breaking-rejoining enzymes"/>
    <property type="match status" value="1"/>
</dbReference>
<dbReference type="PROSITE" id="PS51900">
    <property type="entry name" value="CB"/>
    <property type="match status" value="1"/>
</dbReference>
<dbReference type="RefSeq" id="WP_018624882.1">
    <property type="nucleotide sequence ID" value="NZ_BMGO01000001.1"/>
</dbReference>
<dbReference type="EMBL" id="CP025120">
    <property type="protein sequence ID" value="AUD78846.1"/>
    <property type="molecule type" value="Genomic_DNA"/>
</dbReference>
<dbReference type="GO" id="GO:0015074">
    <property type="term" value="P:DNA integration"/>
    <property type="evidence" value="ECO:0007669"/>
    <property type="project" value="InterPro"/>
</dbReference>
<proteinExistence type="predicted"/>
<dbReference type="InterPro" id="IPR044068">
    <property type="entry name" value="CB"/>
</dbReference>
<dbReference type="Gene3D" id="1.10.443.10">
    <property type="entry name" value="Intergrase catalytic core"/>
    <property type="match status" value="1"/>
</dbReference>
<dbReference type="InterPro" id="IPR004107">
    <property type="entry name" value="Integrase_SAM-like_N"/>
</dbReference>
<dbReference type="OrthoDB" id="5914130at2"/>
<dbReference type="InterPro" id="IPR011010">
    <property type="entry name" value="DNA_brk_join_enz"/>
</dbReference>
<dbReference type="InterPro" id="IPR052925">
    <property type="entry name" value="Phage_Integrase-like_Recomb"/>
</dbReference>
<sequence>MPDSKNTDLVSFYVNAATREHTVRSYRAAVEHYERHWGGLLPATPDAIAQYLSHYADKLSSSTLAHRLAVLAKWHNEYGFPDPTKAPLVKQVMKGIRQTHPYQPKQARPLQLEELDTIIQSLDSLITESKDYWQRLRHIRNKAILLLGFWRAFRADELTNIYIEHVIVIPNKGMSLYLPNSKGDRNNKGTTYKVPALQKLCPVTAYQDWITAAELTEGPLFIGIDRWGHFNQHNMTPNTIINIVRDCARDAGLEHPESFSSHSLRRGFASWADSNDWSLKDLMEYVGWKDPKTALRYIDSYNRIQQRFIEPLK</sequence>
<protein>
    <submittedName>
        <fullName evidence="1">Uncharacterized protein</fullName>
    </submittedName>
</protein>
<dbReference type="Gene3D" id="1.10.150.130">
    <property type="match status" value="1"/>
</dbReference>
<dbReference type="SUPFAM" id="SSF47823">
    <property type="entry name" value="lambda integrase-like, N-terminal domain"/>
    <property type="match status" value="1"/>
</dbReference>
<accession>A0A2K9AEN6</accession>
<dbReference type="InterPro" id="IPR013762">
    <property type="entry name" value="Integrase-like_cat_sf"/>
</dbReference>
<dbReference type="GO" id="GO:0003677">
    <property type="term" value="F:DNA binding"/>
    <property type="evidence" value="ECO:0007669"/>
    <property type="project" value="UniProtKB-UniRule"/>
</dbReference>
<dbReference type="GO" id="GO:0006310">
    <property type="term" value="P:DNA recombination"/>
    <property type="evidence" value="ECO:0007669"/>
    <property type="project" value="InterPro"/>
</dbReference>
<dbReference type="Pfam" id="PF02899">
    <property type="entry name" value="Phage_int_SAM_1"/>
    <property type="match status" value="1"/>
</dbReference>
<keyword evidence="2" id="KW-1185">Reference proteome</keyword>
<dbReference type="Proteomes" id="UP000232693">
    <property type="component" value="Chromosome"/>
</dbReference>